<keyword evidence="1" id="KW-1133">Transmembrane helix</keyword>
<gene>
    <name evidence="2" type="ORF">I7I51_00036</name>
</gene>
<organism evidence="2 3">
    <name type="scientific">Ajellomyces capsulatus</name>
    <name type="common">Darling's disease fungus</name>
    <name type="synonym">Histoplasma capsulatum</name>
    <dbReference type="NCBI Taxonomy" id="5037"/>
    <lineage>
        <taxon>Eukaryota</taxon>
        <taxon>Fungi</taxon>
        <taxon>Dikarya</taxon>
        <taxon>Ascomycota</taxon>
        <taxon>Pezizomycotina</taxon>
        <taxon>Eurotiomycetes</taxon>
        <taxon>Eurotiomycetidae</taxon>
        <taxon>Onygenales</taxon>
        <taxon>Ajellomycetaceae</taxon>
        <taxon>Histoplasma</taxon>
    </lineage>
</organism>
<evidence type="ECO:0000313" key="2">
    <source>
        <dbReference type="EMBL" id="QSS62981.1"/>
    </source>
</evidence>
<dbReference type="EMBL" id="CP069114">
    <property type="protein sequence ID" value="QSS62981.1"/>
    <property type="molecule type" value="Genomic_DNA"/>
</dbReference>
<reference evidence="2" key="1">
    <citation type="submission" date="2021-01" db="EMBL/GenBank/DDBJ databases">
        <title>Chromosome-level genome assembly of a human fungal pathogen reveals clustering of transcriptionally co-regulated genes.</title>
        <authorList>
            <person name="Voorhies M."/>
            <person name="Cohen S."/>
            <person name="Shea T.P."/>
            <person name="Petrus S."/>
            <person name="Munoz J.F."/>
            <person name="Poplawski S."/>
            <person name="Goldman W.E."/>
            <person name="Michael T."/>
            <person name="Cuomo C.A."/>
            <person name="Sil A."/>
            <person name="Beyhan S."/>
        </authorList>
    </citation>
    <scope>NUCLEOTIDE SEQUENCE</scope>
    <source>
        <strain evidence="2">WU24</strain>
    </source>
</reference>
<evidence type="ECO:0000256" key="1">
    <source>
        <dbReference type="SAM" id="Phobius"/>
    </source>
</evidence>
<sequence>MVQLWAFASVPNDEAETGPVCLNTCSLVPAYLIGGPASLGPEGKGVSLFLDLRLGYRLIVTDSSFGQNKYRKFWCDRRRDGTNNPLVGGLLAYRSRRLLERLFILGAGLGSWSLGMVTGSFRYLPPRNATRYKSSVCIVISIPVYICEVETVLSFDSKMLLMRGDIATISAPYSEAILLLTKSSKLYPKLLLMVTQVTLFPGEDFRSVGNGVPFFKDIL</sequence>
<dbReference type="Proteomes" id="UP000663671">
    <property type="component" value="Chromosome 1"/>
</dbReference>
<evidence type="ECO:0000313" key="3">
    <source>
        <dbReference type="Proteomes" id="UP000663671"/>
    </source>
</evidence>
<proteinExistence type="predicted"/>
<accession>A0A8A1MAH7</accession>
<name>A0A8A1MAH7_AJECA</name>
<feature type="transmembrane region" description="Helical" evidence="1">
    <location>
        <begin position="102"/>
        <end position="121"/>
    </location>
</feature>
<keyword evidence="1" id="KW-0812">Transmembrane</keyword>
<keyword evidence="1" id="KW-0472">Membrane</keyword>
<dbReference type="VEuPathDB" id="FungiDB:I7I51_00036"/>
<dbReference type="AlphaFoldDB" id="A0A8A1MAH7"/>
<protein>
    <submittedName>
        <fullName evidence="2">Uncharacterized protein</fullName>
    </submittedName>
</protein>